<dbReference type="Gene3D" id="3.40.50.1820">
    <property type="entry name" value="alpha/beta hydrolase"/>
    <property type="match status" value="1"/>
</dbReference>
<dbReference type="PANTHER" id="PTHR21661">
    <property type="entry name" value="EPOXIDE HYDROLASE 1-RELATED"/>
    <property type="match status" value="1"/>
</dbReference>
<accession>A0AAU7X5F5</accession>
<evidence type="ECO:0000313" key="4">
    <source>
        <dbReference type="EMBL" id="XBY26951.1"/>
    </source>
</evidence>
<feature type="region of interest" description="Disordered" evidence="3">
    <location>
        <begin position="180"/>
        <end position="206"/>
    </location>
</feature>
<proteinExistence type="inferred from homology"/>
<gene>
    <name evidence="4" type="ORF">ABCR88_14320</name>
</gene>
<feature type="compositionally biased region" description="Polar residues" evidence="3">
    <location>
        <begin position="197"/>
        <end position="206"/>
    </location>
</feature>
<evidence type="ECO:0000256" key="3">
    <source>
        <dbReference type="SAM" id="MobiDB-lite"/>
    </source>
</evidence>
<sequence length="206" mass="23271">MRKFIAIGLNYRDHAEEAGMSSPVEPIIFHKAISCLNGPDYDLLQPRDASHFAMFQPTPEEIAAATPDEKTMLASSMNFWDKLSAYAKQQQTRPQTIGYALADSPVAQATWIYQMFQDTSGTPGNAEGSFTFDQMLDDIMLYCCRTPARRRRGCMGKWSRRVGRRLLAWPNRLPYRPASRSLPRRRCANRSAGRSGAKQNLSILMS</sequence>
<organism evidence="4">
    <name type="scientific">Pseudomonas sp. W17</name>
    <dbReference type="NCBI Taxonomy" id="3144407"/>
    <lineage>
        <taxon>Bacteria</taxon>
        <taxon>Pseudomonadati</taxon>
        <taxon>Pseudomonadota</taxon>
        <taxon>Gammaproteobacteria</taxon>
        <taxon>Pseudomonadales</taxon>
        <taxon>Pseudomonadaceae</taxon>
        <taxon>Pseudomonas</taxon>
    </lineage>
</organism>
<evidence type="ECO:0000256" key="1">
    <source>
        <dbReference type="ARBA" id="ARBA00010088"/>
    </source>
</evidence>
<reference evidence="4" key="1">
    <citation type="submission" date="2024-06" db="EMBL/GenBank/DDBJ databases">
        <authorList>
            <person name="Wu L."/>
        </authorList>
    </citation>
    <scope>NUCLEOTIDE SEQUENCE</scope>
    <source>
        <strain evidence="4">W17</strain>
    </source>
</reference>
<evidence type="ECO:0000256" key="2">
    <source>
        <dbReference type="ARBA" id="ARBA00022801"/>
    </source>
</evidence>
<keyword evidence="2" id="KW-0378">Hydrolase</keyword>
<dbReference type="GO" id="GO:0004301">
    <property type="term" value="F:epoxide hydrolase activity"/>
    <property type="evidence" value="ECO:0007669"/>
    <property type="project" value="TreeGrafter"/>
</dbReference>
<dbReference type="SUPFAM" id="SSF56529">
    <property type="entry name" value="FAH"/>
    <property type="match status" value="1"/>
</dbReference>
<dbReference type="EMBL" id="CP158490">
    <property type="protein sequence ID" value="XBY26951.1"/>
    <property type="molecule type" value="Genomic_DNA"/>
</dbReference>
<dbReference type="SUPFAM" id="SSF53474">
    <property type="entry name" value="alpha/beta-Hydrolases"/>
    <property type="match status" value="1"/>
</dbReference>
<dbReference type="AlphaFoldDB" id="A0AAU7X5F5"/>
<dbReference type="PANTHER" id="PTHR21661:SF35">
    <property type="entry name" value="EPOXIDE HYDROLASE"/>
    <property type="match status" value="1"/>
</dbReference>
<dbReference type="InterPro" id="IPR036663">
    <property type="entry name" value="Fumarylacetoacetase_C_sf"/>
</dbReference>
<dbReference type="GO" id="GO:0097176">
    <property type="term" value="P:epoxide metabolic process"/>
    <property type="evidence" value="ECO:0007669"/>
    <property type="project" value="TreeGrafter"/>
</dbReference>
<protein>
    <submittedName>
        <fullName evidence="4">Uncharacterized protein</fullName>
    </submittedName>
</protein>
<dbReference type="InterPro" id="IPR029058">
    <property type="entry name" value="AB_hydrolase_fold"/>
</dbReference>
<name>A0AAU7X5F5_9PSED</name>
<comment type="similarity">
    <text evidence="1">Belongs to the peptidase S33 family.</text>
</comment>
<dbReference type="RefSeq" id="WP_236188239.1">
    <property type="nucleotide sequence ID" value="NZ_CP158490.1"/>
</dbReference>
<dbReference type="Gene3D" id="3.90.850.10">
    <property type="entry name" value="Fumarylacetoacetase-like, C-terminal domain"/>
    <property type="match status" value="1"/>
</dbReference>